<dbReference type="AlphaFoldDB" id="A0A656D229"/>
<dbReference type="Proteomes" id="UP000243065">
    <property type="component" value="Unassembled WGS sequence"/>
</dbReference>
<gene>
    <name evidence="1" type="ORF">JGI24_00283</name>
</gene>
<dbReference type="EMBL" id="CZVU01000007">
    <property type="protein sequence ID" value="CUS97494.1"/>
    <property type="molecule type" value="Genomic_DNA"/>
</dbReference>
<keyword evidence="2" id="KW-1185">Reference proteome</keyword>
<dbReference type="RefSeq" id="WP_072149769.1">
    <property type="nucleotide sequence ID" value="NZ_CZVU01000007.1"/>
</dbReference>
<sequence>MGWLKVMKSYGKIVLLLIYLAEICFTQQFDFSGYILNFSIYQNLKTEFARSFNIDKNLFLILGRIRLRPEFKFQRESSIYLEYEISTFFHSAKLFFNPNEITLRRQLYKLKWNLINEQNIKAYHFVDRFYFRKDFDFGNLIIGRQRISWGTGRIWNPTDLFNPINPADFSKIEKDGADALTMKIYLGNFTDLHLVFNPSDKFKNNNFGFRLRSNLRKIDFSFMSGIFDKRAIAGFDFAGNFFNAGIRGEAIISADLKNLNSNFTKFVLGFDNQFTKGLYALIEYYFNGEGKTKKEEYEIERLIKGEILNLSKNYVYSSVIYNFNPILSLSLSANKNLNDKSGFISSLIHCSLSDNSELGLGVILFFGDSGDEYWYYSTSVFLKIQLFF</sequence>
<organism evidence="1 2">
    <name type="scientific">Kryptobacter tengchongensis</name>
    <dbReference type="NCBI Taxonomy" id="1643429"/>
    <lineage>
        <taxon>Bacteria</taxon>
        <taxon>Pseudomonadati</taxon>
        <taxon>Candidatus Kryptoniota</taxon>
        <taxon>Candidatus Kryptobacter</taxon>
    </lineage>
</organism>
<dbReference type="OrthoDB" id="5383458at2"/>
<reference evidence="1 2" key="1">
    <citation type="submission" date="2015-11" db="EMBL/GenBank/DDBJ databases">
        <authorList>
            <person name="Varghese N."/>
        </authorList>
    </citation>
    <scope>NUCLEOTIDE SEQUENCE [LARGE SCALE GENOMIC DNA]</scope>
    <source>
        <strain evidence="1 2">JGI-24</strain>
    </source>
</reference>
<evidence type="ECO:0000313" key="2">
    <source>
        <dbReference type="Proteomes" id="UP000243065"/>
    </source>
</evidence>
<name>A0A656D229_KRYT1</name>
<accession>A0A656D229</accession>
<protein>
    <recommendedName>
        <fullName evidence="3">Alginate export domain-containing protein</fullName>
    </recommendedName>
</protein>
<evidence type="ECO:0000313" key="1">
    <source>
        <dbReference type="EMBL" id="CUS97494.1"/>
    </source>
</evidence>
<proteinExistence type="predicted"/>
<evidence type="ECO:0008006" key="3">
    <source>
        <dbReference type="Google" id="ProtNLM"/>
    </source>
</evidence>